<dbReference type="Proteomes" id="UP000007174">
    <property type="component" value="Unassembled WGS sequence"/>
</dbReference>
<evidence type="ECO:0000313" key="3">
    <source>
        <dbReference type="Proteomes" id="UP000007174"/>
    </source>
</evidence>
<feature type="non-terminal residue" evidence="2">
    <location>
        <position position="126"/>
    </location>
</feature>
<dbReference type="EMBL" id="CACQ02005667">
    <property type="protein sequence ID" value="CCF42818.1"/>
    <property type="molecule type" value="Genomic_DNA"/>
</dbReference>
<dbReference type="AlphaFoldDB" id="H1VRG2"/>
<evidence type="ECO:0000313" key="2">
    <source>
        <dbReference type="EMBL" id="CCF42818.1"/>
    </source>
</evidence>
<sequence>MRSFVSGRLWKPWAPAQVMFWMASSVPVDCMMRSRRPCPMMTFPVLSTTPGITGRLPGPGSCERSRSSTKTGSLLQKRHSASAGALMAALTSARSKYTGPSVGWYPVPSLKATGSKGKGHVRRVLQ</sequence>
<protein>
    <submittedName>
        <fullName evidence="2">Uncharacterized protein</fullName>
    </submittedName>
</protein>
<dbReference type="HOGENOM" id="CLU_1986815_0_0_1"/>
<accession>H1VRG2</accession>
<name>H1VRG2_COLHI</name>
<feature type="region of interest" description="Disordered" evidence="1">
    <location>
        <begin position="49"/>
        <end position="76"/>
    </location>
</feature>
<organism evidence="2 3">
    <name type="scientific">Colletotrichum higginsianum (strain IMI 349063)</name>
    <name type="common">Crucifer anthracnose fungus</name>
    <dbReference type="NCBI Taxonomy" id="759273"/>
    <lineage>
        <taxon>Eukaryota</taxon>
        <taxon>Fungi</taxon>
        <taxon>Dikarya</taxon>
        <taxon>Ascomycota</taxon>
        <taxon>Pezizomycotina</taxon>
        <taxon>Sordariomycetes</taxon>
        <taxon>Hypocreomycetidae</taxon>
        <taxon>Glomerellales</taxon>
        <taxon>Glomerellaceae</taxon>
        <taxon>Colletotrichum</taxon>
        <taxon>Colletotrichum destructivum species complex</taxon>
    </lineage>
</organism>
<reference evidence="3" key="1">
    <citation type="journal article" date="2012" name="Nat. Genet.">
        <title>Lifestyle transitions in plant pathogenic Colletotrichum fungi deciphered by genome and transcriptome analyses.</title>
        <authorList>
            <person name="O'Connell R.J."/>
            <person name="Thon M.R."/>
            <person name="Hacquard S."/>
            <person name="Amyotte S.G."/>
            <person name="Kleemann J."/>
            <person name="Torres M.F."/>
            <person name="Damm U."/>
            <person name="Buiate E.A."/>
            <person name="Epstein L."/>
            <person name="Alkan N."/>
            <person name="Altmueller J."/>
            <person name="Alvarado-Balderrama L."/>
            <person name="Bauser C.A."/>
            <person name="Becker C."/>
            <person name="Birren B.W."/>
            <person name="Chen Z."/>
            <person name="Choi J."/>
            <person name="Crouch J.A."/>
            <person name="Duvick J.P."/>
            <person name="Farman M.A."/>
            <person name="Gan P."/>
            <person name="Heiman D."/>
            <person name="Henrissat B."/>
            <person name="Howard R.J."/>
            <person name="Kabbage M."/>
            <person name="Koch C."/>
            <person name="Kracher B."/>
            <person name="Kubo Y."/>
            <person name="Law A.D."/>
            <person name="Lebrun M.-H."/>
            <person name="Lee Y.-H."/>
            <person name="Miyara I."/>
            <person name="Moore N."/>
            <person name="Neumann U."/>
            <person name="Nordstroem K."/>
            <person name="Panaccione D.G."/>
            <person name="Panstruga R."/>
            <person name="Place M."/>
            <person name="Proctor R.H."/>
            <person name="Prusky D."/>
            <person name="Rech G."/>
            <person name="Reinhardt R."/>
            <person name="Rollins J.A."/>
            <person name="Rounsley S."/>
            <person name="Schardl C.L."/>
            <person name="Schwartz D.C."/>
            <person name="Shenoy N."/>
            <person name="Shirasu K."/>
            <person name="Sikhakolli U.R."/>
            <person name="Stueber K."/>
            <person name="Sukno S.A."/>
            <person name="Sweigard J.A."/>
            <person name="Takano Y."/>
            <person name="Takahara H."/>
            <person name="Trail F."/>
            <person name="van der Does H.C."/>
            <person name="Voll L.M."/>
            <person name="Will I."/>
            <person name="Young S."/>
            <person name="Zeng Q."/>
            <person name="Zhang J."/>
            <person name="Zhou S."/>
            <person name="Dickman M.B."/>
            <person name="Schulze-Lefert P."/>
            <person name="Ver Loren van Themaat E."/>
            <person name="Ma L.-J."/>
            <person name="Vaillancourt L.J."/>
        </authorList>
    </citation>
    <scope>NUCLEOTIDE SEQUENCE [LARGE SCALE GENOMIC DNA]</scope>
    <source>
        <strain evidence="3">IMI 349063</strain>
    </source>
</reference>
<gene>
    <name evidence="2" type="ORF">CH063_02928</name>
</gene>
<evidence type="ECO:0000256" key="1">
    <source>
        <dbReference type="SAM" id="MobiDB-lite"/>
    </source>
</evidence>
<proteinExistence type="predicted"/>